<dbReference type="InterPro" id="IPR008271">
    <property type="entry name" value="Ser/Thr_kinase_AS"/>
</dbReference>
<evidence type="ECO:0000256" key="4">
    <source>
        <dbReference type="ARBA" id="ARBA00022777"/>
    </source>
</evidence>
<dbReference type="PROSITE" id="PS00108">
    <property type="entry name" value="PROTEIN_KINASE_ST"/>
    <property type="match status" value="1"/>
</dbReference>
<dbReference type="PROSITE" id="PS00107">
    <property type="entry name" value="PROTEIN_KINASE_ATP"/>
    <property type="match status" value="1"/>
</dbReference>
<dbReference type="PANTHER" id="PTHR43289:SF6">
    <property type="entry name" value="SERINE_THREONINE-PROTEIN KINASE NEKL-3"/>
    <property type="match status" value="1"/>
</dbReference>
<keyword evidence="10" id="KW-1185">Reference proteome</keyword>
<feature type="transmembrane region" description="Helical" evidence="7">
    <location>
        <begin position="328"/>
        <end position="351"/>
    </location>
</feature>
<keyword evidence="5 6" id="KW-0067">ATP-binding</keyword>
<feature type="domain" description="Protein kinase" evidence="8">
    <location>
        <begin position="20"/>
        <end position="273"/>
    </location>
</feature>
<sequence length="433" mass="47254">MKMYGEQDAPSLVGKLLGNYRLIRLLGRGSSAMVYLGEHQHLRVQAAIKVLHTHLLKSEIQRFEAEARTIAQLEHPNIVRVLEGGVEGDVPYLVMEYAPHGTLLQHYEQGRRYAPQVVLPHVLQIAGALSYAHQRRIIHRDIKPENVLLGPKQEALLSDFGLAVVAHNTRSQQIEEVAGSLYYMAPEVIEGYPRPASDQYALAALIYTWLQGAPPFVGTFREVASQHLSAQPVPLTQHVPGLAPQIADVIQRALAKDPHQRFPDIIVFAKAFEAACQGVSLPYDAGYRAKVEPSLPARQAVGPVTPEVTLPIEPTTQNIPARGLSRRIALGAMAATIVGVAALGGGAWWVWGRKETPSIVKSIQPTATQTIKPTTVPSKPFGTQLLVFNGHGIDPKGSDPNRISALAWSPNNKLLASADSTRVLVWGLRMGRL</sequence>
<evidence type="ECO:0000256" key="2">
    <source>
        <dbReference type="ARBA" id="ARBA00022679"/>
    </source>
</evidence>
<dbReference type="RefSeq" id="WP_220191909.1">
    <property type="nucleotide sequence ID" value="NZ_BNJF01000001.1"/>
</dbReference>
<keyword evidence="2" id="KW-0808">Transferase</keyword>
<name>A0A8J3HR80_9CHLR</name>
<dbReference type="CDD" id="cd14014">
    <property type="entry name" value="STKc_PknB_like"/>
    <property type="match status" value="1"/>
</dbReference>
<evidence type="ECO:0000256" key="7">
    <source>
        <dbReference type="SAM" id="Phobius"/>
    </source>
</evidence>
<evidence type="ECO:0000259" key="8">
    <source>
        <dbReference type="PROSITE" id="PS50011"/>
    </source>
</evidence>
<proteinExistence type="predicted"/>
<keyword evidence="7" id="KW-1133">Transmembrane helix</keyword>
<dbReference type="PANTHER" id="PTHR43289">
    <property type="entry name" value="MITOGEN-ACTIVATED PROTEIN KINASE KINASE KINASE 20-RELATED"/>
    <property type="match status" value="1"/>
</dbReference>
<keyword evidence="7" id="KW-0472">Membrane</keyword>
<keyword evidence="3 6" id="KW-0547">Nucleotide-binding</keyword>
<evidence type="ECO:0000256" key="6">
    <source>
        <dbReference type="PROSITE-ProRule" id="PRU10141"/>
    </source>
</evidence>
<dbReference type="SMART" id="SM00220">
    <property type="entry name" value="S_TKc"/>
    <property type="match status" value="1"/>
</dbReference>
<evidence type="ECO:0000313" key="9">
    <source>
        <dbReference type="EMBL" id="GHO42362.1"/>
    </source>
</evidence>
<evidence type="ECO:0000256" key="3">
    <source>
        <dbReference type="ARBA" id="ARBA00022741"/>
    </source>
</evidence>
<dbReference type="GO" id="GO:0004674">
    <property type="term" value="F:protein serine/threonine kinase activity"/>
    <property type="evidence" value="ECO:0007669"/>
    <property type="project" value="UniProtKB-EC"/>
</dbReference>
<evidence type="ECO:0000256" key="1">
    <source>
        <dbReference type="ARBA" id="ARBA00012513"/>
    </source>
</evidence>
<gene>
    <name evidence="9" type="ORF">KSX_05250</name>
</gene>
<protein>
    <recommendedName>
        <fullName evidence="1">non-specific serine/threonine protein kinase</fullName>
        <ecNumber evidence="1">2.7.11.1</ecNumber>
    </recommendedName>
</protein>
<dbReference type="SUPFAM" id="SSF56112">
    <property type="entry name" value="Protein kinase-like (PK-like)"/>
    <property type="match status" value="1"/>
</dbReference>
<dbReference type="AlphaFoldDB" id="A0A8J3HR80"/>
<dbReference type="GO" id="GO:0005524">
    <property type="term" value="F:ATP binding"/>
    <property type="evidence" value="ECO:0007669"/>
    <property type="project" value="UniProtKB-UniRule"/>
</dbReference>
<dbReference type="InterPro" id="IPR011009">
    <property type="entry name" value="Kinase-like_dom_sf"/>
</dbReference>
<dbReference type="Gene3D" id="1.10.510.10">
    <property type="entry name" value="Transferase(Phosphotransferase) domain 1"/>
    <property type="match status" value="1"/>
</dbReference>
<reference evidence="9" key="1">
    <citation type="submission" date="2020-10" db="EMBL/GenBank/DDBJ databases">
        <title>Taxonomic study of unclassified bacteria belonging to the class Ktedonobacteria.</title>
        <authorList>
            <person name="Yabe S."/>
            <person name="Wang C.M."/>
            <person name="Zheng Y."/>
            <person name="Sakai Y."/>
            <person name="Cavaletti L."/>
            <person name="Monciardini P."/>
            <person name="Donadio S."/>
        </authorList>
    </citation>
    <scope>NUCLEOTIDE SEQUENCE</scope>
    <source>
        <strain evidence="9">SOSP1-1</strain>
    </source>
</reference>
<dbReference type="Pfam" id="PF00069">
    <property type="entry name" value="Pkinase"/>
    <property type="match status" value="1"/>
</dbReference>
<keyword evidence="4" id="KW-0418">Kinase</keyword>
<dbReference type="Proteomes" id="UP000612362">
    <property type="component" value="Unassembled WGS sequence"/>
</dbReference>
<organism evidence="9 10">
    <name type="scientific">Ktedonospora formicarum</name>
    <dbReference type="NCBI Taxonomy" id="2778364"/>
    <lineage>
        <taxon>Bacteria</taxon>
        <taxon>Bacillati</taxon>
        <taxon>Chloroflexota</taxon>
        <taxon>Ktedonobacteria</taxon>
        <taxon>Ktedonobacterales</taxon>
        <taxon>Ktedonobacteraceae</taxon>
        <taxon>Ktedonospora</taxon>
    </lineage>
</organism>
<accession>A0A8J3HR80</accession>
<dbReference type="EMBL" id="BNJF01000001">
    <property type="protein sequence ID" value="GHO42362.1"/>
    <property type="molecule type" value="Genomic_DNA"/>
</dbReference>
<dbReference type="InterPro" id="IPR000719">
    <property type="entry name" value="Prot_kinase_dom"/>
</dbReference>
<dbReference type="EC" id="2.7.11.1" evidence="1"/>
<keyword evidence="7" id="KW-0812">Transmembrane</keyword>
<dbReference type="PROSITE" id="PS50011">
    <property type="entry name" value="PROTEIN_KINASE_DOM"/>
    <property type="match status" value="1"/>
</dbReference>
<evidence type="ECO:0000313" key="10">
    <source>
        <dbReference type="Proteomes" id="UP000612362"/>
    </source>
</evidence>
<evidence type="ECO:0000256" key="5">
    <source>
        <dbReference type="ARBA" id="ARBA00022840"/>
    </source>
</evidence>
<dbReference type="InterPro" id="IPR017441">
    <property type="entry name" value="Protein_kinase_ATP_BS"/>
</dbReference>
<feature type="binding site" evidence="6">
    <location>
        <position position="49"/>
    </location>
    <ligand>
        <name>ATP</name>
        <dbReference type="ChEBI" id="CHEBI:30616"/>
    </ligand>
</feature>
<comment type="caution">
    <text evidence="9">The sequence shown here is derived from an EMBL/GenBank/DDBJ whole genome shotgun (WGS) entry which is preliminary data.</text>
</comment>